<name>A0A2P2QC72_RHIMU</name>
<proteinExistence type="predicted"/>
<keyword evidence="1" id="KW-0472">Membrane</keyword>
<feature type="transmembrane region" description="Helical" evidence="1">
    <location>
        <begin position="31"/>
        <end position="53"/>
    </location>
</feature>
<keyword evidence="1" id="KW-0812">Transmembrane</keyword>
<organism evidence="2">
    <name type="scientific">Rhizophora mucronata</name>
    <name type="common">Asiatic mangrove</name>
    <dbReference type="NCBI Taxonomy" id="61149"/>
    <lineage>
        <taxon>Eukaryota</taxon>
        <taxon>Viridiplantae</taxon>
        <taxon>Streptophyta</taxon>
        <taxon>Embryophyta</taxon>
        <taxon>Tracheophyta</taxon>
        <taxon>Spermatophyta</taxon>
        <taxon>Magnoliopsida</taxon>
        <taxon>eudicotyledons</taxon>
        <taxon>Gunneridae</taxon>
        <taxon>Pentapetalae</taxon>
        <taxon>rosids</taxon>
        <taxon>fabids</taxon>
        <taxon>Malpighiales</taxon>
        <taxon>Rhizophoraceae</taxon>
        <taxon>Rhizophora</taxon>
    </lineage>
</organism>
<keyword evidence="1" id="KW-1133">Transmembrane helix</keyword>
<protein>
    <submittedName>
        <fullName evidence="2">Uncharacterized protein</fullName>
    </submittedName>
</protein>
<accession>A0A2P2QC72</accession>
<evidence type="ECO:0000256" key="1">
    <source>
        <dbReference type="SAM" id="Phobius"/>
    </source>
</evidence>
<dbReference type="AlphaFoldDB" id="A0A2P2QC72"/>
<reference evidence="2" key="1">
    <citation type="submission" date="2018-02" db="EMBL/GenBank/DDBJ databases">
        <title>Rhizophora mucronata_Transcriptome.</title>
        <authorList>
            <person name="Meera S.P."/>
            <person name="Sreeshan A."/>
            <person name="Augustine A."/>
        </authorList>
    </citation>
    <scope>NUCLEOTIDE SEQUENCE</scope>
    <source>
        <tissue evidence="2">Leaf</tissue>
    </source>
</reference>
<dbReference type="EMBL" id="GGEC01084045">
    <property type="protein sequence ID" value="MBX64529.1"/>
    <property type="molecule type" value="Transcribed_RNA"/>
</dbReference>
<sequence length="54" mass="6505">MIQKNIRGRKEKKKTKRLTISDKWNQTFSKMFLNSGLWVIATNIVNCFDIFWLI</sequence>
<evidence type="ECO:0000313" key="2">
    <source>
        <dbReference type="EMBL" id="MBX64529.1"/>
    </source>
</evidence>